<name>A0ABR1E872_NECAM</name>
<feature type="region of interest" description="Disordered" evidence="1">
    <location>
        <begin position="16"/>
        <end position="74"/>
    </location>
</feature>
<evidence type="ECO:0000256" key="1">
    <source>
        <dbReference type="SAM" id="MobiDB-lite"/>
    </source>
</evidence>
<accession>A0ABR1E872</accession>
<protein>
    <submittedName>
        <fullName evidence="2">Uncharacterized protein</fullName>
    </submittedName>
</protein>
<proteinExistence type="predicted"/>
<sequence>MMSGEFTCAKKECVRASTSDGGGGGGGWGTNPEGFPRGYLGPSCPSLTDRPSEQPRNRPTARPTSNRKGVCGVKFNSQPRQYVSVLIAPRASRPPTPRRIIEAD</sequence>
<reference evidence="2 3" key="1">
    <citation type="submission" date="2023-08" db="EMBL/GenBank/DDBJ databases">
        <title>A Necator americanus chromosomal reference genome.</title>
        <authorList>
            <person name="Ilik V."/>
            <person name="Petrzelkova K.J."/>
            <person name="Pardy F."/>
            <person name="Fuh T."/>
            <person name="Niatou-Singa F.S."/>
            <person name="Gouil Q."/>
            <person name="Baker L."/>
            <person name="Ritchie M.E."/>
            <person name="Jex A.R."/>
            <person name="Gazzola D."/>
            <person name="Li H."/>
            <person name="Toshio Fujiwara R."/>
            <person name="Zhan B."/>
            <person name="Aroian R.V."/>
            <person name="Pafco B."/>
            <person name="Schwarz E.M."/>
        </authorList>
    </citation>
    <scope>NUCLEOTIDE SEQUENCE [LARGE SCALE GENOMIC DNA]</scope>
    <source>
        <strain evidence="2 3">Aroian</strain>
        <tissue evidence="2">Whole animal</tissue>
    </source>
</reference>
<evidence type="ECO:0000313" key="2">
    <source>
        <dbReference type="EMBL" id="KAK6758887.1"/>
    </source>
</evidence>
<dbReference type="EMBL" id="JAVFWL010000005">
    <property type="protein sequence ID" value="KAK6758887.1"/>
    <property type="molecule type" value="Genomic_DNA"/>
</dbReference>
<comment type="caution">
    <text evidence="2">The sequence shown here is derived from an EMBL/GenBank/DDBJ whole genome shotgun (WGS) entry which is preliminary data.</text>
</comment>
<dbReference type="Proteomes" id="UP001303046">
    <property type="component" value="Unassembled WGS sequence"/>
</dbReference>
<keyword evidence="3" id="KW-1185">Reference proteome</keyword>
<organism evidence="2 3">
    <name type="scientific">Necator americanus</name>
    <name type="common">Human hookworm</name>
    <dbReference type="NCBI Taxonomy" id="51031"/>
    <lineage>
        <taxon>Eukaryota</taxon>
        <taxon>Metazoa</taxon>
        <taxon>Ecdysozoa</taxon>
        <taxon>Nematoda</taxon>
        <taxon>Chromadorea</taxon>
        <taxon>Rhabditida</taxon>
        <taxon>Rhabditina</taxon>
        <taxon>Rhabditomorpha</taxon>
        <taxon>Strongyloidea</taxon>
        <taxon>Ancylostomatidae</taxon>
        <taxon>Bunostominae</taxon>
        <taxon>Necator</taxon>
    </lineage>
</organism>
<evidence type="ECO:0000313" key="3">
    <source>
        <dbReference type="Proteomes" id="UP001303046"/>
    </source>
</evidence>
<feature type="compositionally biased region" description="Gly residues" evidence="1">
    <location>
        <begin position="20"/>
        <end position="29"/>
    </location>
</feature>
<gene>
    <name evidence="2" type="primary">Necator_chrV.g21032</name>
    <name evidence="2" type="ORF">RB195_016239</name>
</gene>